<dbReference type="EC" id="6.3.5.1" evidence="7 8"/>
<evidence type="ECO:0000256" key="7">
    <source>
        <dbReference type="HAMAP-Rule" id="MF_02090"/>
    </source>
</evidence>
<feature type="active site" description="Proton acceptor" evidence="9">
    <location>
        <position position="48"/>
    </location>
</feature>
<evidence type="ECO:0000313" key="14">
    <source>
        <dbReference type="Proteomes" id="UP000503640"/>
    </source>
</evidence>
<evidence type="ECO:0000256" key="3">
    <source>
        <dbReference type="ARBA" id="ARBA00022598"/>
    </source>
</evidence>
<dbReference type="Gene3D" id="3.60.110.10">
    <property type="entry name" value="Carbon-nitrogen hydrolase"/>
    <property type="match status" value="1"/>
</dbReference>
<feature type="binding site" evidence="7">
    <location>
        <position position="400"/>
    </location>
    <ligand>
        <name>deamido-NAD(+)</name>
        <dbReference type="ChEBI" id="CHEBI:58437"/>
        <note>ligand shared between two neighboring subunits</note>
    </ligand>
</feature>
<feature type="active site" description="Proton acceptor; for glutaminase activity" evidence="7">
    <location>
        <position position="48"/>
    </location>
</feature>
<dbReference type="GO" id="GO:0003952">
    <property type="term" value="F:NAD+ synthase (glutamine-hydrolyzing) activity"/>
    <property type="evidence" value="ECO:0007669"/>
    <property type="project" value="UniProtKB-UniRule"/>
</dbReference>
<dbReference type="GO" id="GO:0009435">
    <property type="term" value="P:NAD+ biosynthetic process"/>
    <property type="evidence" value="ECO:0007669"/>
    <property type="project" value="UniProtKB-UniRule"/>
</dbReference>
<sequence length="571" mass="60603">MFTAVPTRRIALAQVNTTVGDFAGNAARIRAAAELARGAGASLVLFPELALSGYPPRDFLDVPEFLERAGRTLRELAEPADWSRGLALVIGFPEAPPGAPPPGVYNAAALVEGGRVAAVGRKSLLPTYDVFDETRYFLAAKDATAADSPAAGARLGLSICEDIWNDKRFWQTPRYDRDPIGELRHAGAQLVVNISASPYGLGKPALRARMVGAAAERQGVPIAYVNQVGGNDALVFDGGSMLVGRDGKVLAQAPLFEEAVVVAGGDGAAPELLRFPGAPRLAPGEGPDAEADEVYRALVLGLRDYARKCGFRSAVIGLSGGIDSALTAALAADALGPENVFGVAMPSRYSSMHSRQDAAALAKNLGLRFREIMIEPMHAAYLAQLEGALAHPLCDLAAQNVQARVRGQILMALSNEEGSLCLSTGNKSELAVGYCTLYGDMAGGLAVIGDVPKTLVYRVARAANARAGREVIPERTFTKPPSAELKPDQTDQDTLPPYPELDDILAASIEERLPLEAIVARGHAPETVRRVLKMIITSEYKRRQAAPVLKVSAKAFGEGRRLPIAHGFRYE</sequence>
<keyword evidence="5 7" id="KW-0067">ATP-binding</keyword>
<dbReference type="PIRSF" id="PIRSF006630">
    <property type="entry name" value="NADS_GAT"/>
    <property type="match status" value="1"/>
</dbReference>
<proteinExistence type="inferred from homology"/>
<reference evidence="14" key="1">
    <citation type="journal article" date="2020" name="Appl. Environ. Microbiol.">
        <title>Diazotrophic Anaeromyxobacter Isolates from Soils.</title>
        <authorList>
            <person name="Masuda Y."/>
            <person name="Yamanaka H."/>
            <person name="Xu Z.X."/>
            <person name="Shiratori Y."/>
            <person name="Aono T."/>
            <person name="Amachi S."/>
            <person name="Senoo K."/>
            <person name="Itoh H."/>
        </authorList>
    </citation>
    <scope>NUCLEOTIDE SEQUENCE [LARGE SCALE GENOMIC DNA]</scope>
    <source>
        <strain evidence="14">R267</strain>
    </source>
</reference>
<dbReference type="FunFam" id="3.40.50.620:FF:000106">
    <property type="entry name" value="Glutamine-dependent NAD(+) synthetase"/>
    <property type="match status" value="1"/>
</dbReference>
<dbReference type="GO" id="GO:0005524">
    <property type="term" value="F:ATP binding"/>
    <property type="evidence" value="ECO:0007669"/>
    <property type="project" value="UniProtKB-UniRule"/>
</dbReference>
<dbReference type="SUPFAM" id="SSF56317">
    <property type="entry name" value="Carbon-nitrogen hydrolase"/>
    <property type="match status" value="1"/>
</dbReference>
<dbReference type="InterPro" id="IPR014445">
    <property type="entry name" value="Gln-dep_NAD_synthase"/>
</dbReference>
<dbReference type="HAMAP" id="MF_02090">
    <property type="entry name" value="NadE_glutamine_dep"/>
    <property type="match status" value="1"/>
</dbReference>
<feature type="domain" description="CN hydrolase" evidence="12">
    <location>
        <begin position="8"/>
        <end position="267"/>
    </location>
</feature>
<evidence type="ECO:0000256" key="1">
    <source>
        <dbReference type="ARBA" id="ARBA00005188"/>
    </source>
</evidence>
<comment type="caution">
    <text evidence="7">Lacks conserved residue(s) required for the propagation of feature annotation.</text>
</comment>
<evidence type="ECO:0000256" key="5">
    <source>
        <dbReference type="ARBA" id="ARBA00022840"/>
    </source>
</evidence>
<feature type="binding site" evidence="7">
    <location>
        <position position="424"/>
    </location>
    <ligand>
        <name>ATP</name>
        <dbReference type="ChEBI" id="CHEBI:30616"/>
    </ligand>
</feature>
<dbReference type="SUPFAM" id="SSF52402">
    <property type="entry name" value="Adenine nucleotide alpha hydrolases-like"/>
    <property type="match status" value="1"/>
</dbReference>
<evidence type="ECO:0000256" key="2">
    <source>
        <dbReference type="ARBA" id="ARBA00007145"/>
    </source>
</evidence>
<dbReference type="Pfam" id="PF00795">
    <property type="entry name" value="CN_hydrolase"/>
    <property type="match status" value="1"/>
</dbReference>
<feature type="active site" description="Nucleophile; for glutaminase activity" evidence="7">
    <location>
        <position position="160"/>
    </location>
</feature>
<dbReference type="InterPro" id="IPR000132">
    <property type="entry name" value="Nitrilase/CN_hydratase_CS"/>
</dbReference>
<keyword evidence="3 7" id="KW-0436">Ligase</keyword>
<evidence type="ECO:0000256" key="6">
    <source>
        <dbReference type="ARBA" id="ARBA00023027"/>
    </source>
</evidence>
<dbReference type="Proteomes" id="UP000503640">
    <property type="component" value="Unassembled WGS sequence"/>
</dbReference>
<comment type="similarity">
    <text evidence="2 7 8">In the C-terminal section; belongs to the NAD synthetase family.</text>
</comment>
<evidence type="ECO:0000256" key="9">
    <source>
        <dbReference type="PROSITE-ProRule" id="PRU10139"/>
    </source>
</evidence>
<name>A0A7I9VTE4_9BACT</name>
<feature type="binding site" evidence="7">
    <location>
        <position position="203"/>
    </location>
    <ligand>
        <name>L-glutamine</name>
        <dbReference type="ChEBI" id="CHEBI:58359"/>
    </ligand>
</feature>
<feature type="binding site" evidence="7">
    <location>
        <position position="541"/>
    </location>
    <ligand>
        <name>deamido-NAD(+)</name>
        <dbReference type="ChEBI" id="CHEBI:58437"/>
        <note>ligand shared between two neighboring subunits</note>
    </ligand>
</feature>
<evidence type="ECO:0000259" key="12">
    <source>
        <dbReference type="PROSITE" id="PS50263"/>
    </source>
</evidence>
<evidence type="ECO:0000256" key="4">
    <source>
        <dbReference type="ARBA" id="ARBA00022741"/>
    </source>
</evidence>
<comment type="function">
    <text evidence="7">Catalyzes the ATP-dependent amidation of deamido-NAD to form NAD. Uses L-glutamine as a nitrogen source.</text>
</comment>
<feature type="binding site" evidence="7">
    <location>
        <begin position="317"/>
        <end position="324"/>
    </location>
    <ligand>
        <name>ATP</name>
        <dbReference type="ChEBI" id="CHEBI:30616"/>
    </ligand>
</feature>
<dbReference type="GO" id="GO:0008795">
    <property type="term" value="F:NAD+ synthase activity"/>
    <property type="evidence" value="ECO:0007669"/>
    <property type="project" value="UniProtKB-UniRule"/>
</dbReference>
<dbReference type="GO" id="GO:0005737">
    <property type="term" value="C:cytoplasm"/>
    <property type="evidence" value="ECO:0007669"/>
    <property type="project" value="InterPro"/>
</dbReference>
<protein>
    <recommendedName>
        <fullName evidence="7 8">Glutamine-dependent NAD(+) synthetase</fullName>
        <ecNumber evidence="7 8">6.3.5.1</ecNumber>
    </recommendedName>
    <alternativeName>
        <fullName evidence="7 8">NAD(+) synthase [glutamine-hydrolyzing]</fullName>
    </alternativeName>
</protein>
<dbReference type="GO" id="GO:0004359">
    <property type="term" value="F:glutaminase activity"/>
    <property type="evidence" value="ECO:0007669"/>
    <property type="project" value="InterPro"/>
</dbReference>
<keyword evidence="14" id="KW-1185">Reference proteome</keyword>
<dbReference type="InterPro" id="IPR014729">
    <property type="entry name" value="Rossmann-like_a/b/a_fold"/>
</dbReference>
<dbReference type="UniPathway" id="UPA00253">
    <property type="reaction ID" value="UER00334"/>
</dbReference>
<dbReference type="NCBIfam" id="NF010588">
    <property type="entry name" value="PRK13981.1"/>
    <property type="match status" value="1"/>
</dbReference>
<comment type="caution">
    <text evidence="13">The sequence shown here is derived from an EMBL/GenBank/DDBJ whole genome shotgun (WGS) entry which is preliminary data.</text>
</comment>
<feature type="binding site" evidence="7">
    <location>
        <position position="128"/>
    </location>
    <ligand>
        <name>L-glutamine</name>
        <dbReference type="ChEBI" id="CHEBI:58359"/>
    </ligand>
</feature>
<evidence type="ECO:0000256" key="8">
    <source>
        <dbReference type="PIRNR" id="PIRNR006630"/>
    </source>
</evidence>
<dbReference type="InterPro" id="IPR003694">
    <property type="entry name" value="NAD_synthase"/>
</dbReference>
<feature type="active site" description="For glutaminase activity" evidence="7">
    <location>
        <position position="122"/>
    </location>
</feature>
<dbReference type="Gene3D" id="3.40.50.620">
    <property type="entry name" value="HUPs"/>
    <property type="match status" value="1"/>
</dbReference>
<dbReference type="EMBL" id="BJTG01000016">
    <property type="protein sequence ID" value="GEJ59508.1"/>
    <property type="molecule type" value="Genomic_DNA"/>
</dbReference>
<comment type="catalytic activity">
    <reaction evidence="7 8">
        <text>deamido-NAD(+) + L-glutamine + ATP + H2O = L-glutamate + AMP + diphosphate + NAD(+) + H(+)</text>
        <dbReference type="Rhea" id="RHEA:24384"/>
        <dbReference type="ChEBI" id="CHEBI:15377"/>
        <dbReference type="ChEBI" id="CHEBI:15378"/>
        <dbReference type="ChEBI" id="CHEBI:29985"/>
        <dbReference type="ChEBI" id="CHEBI:30616"/>
        <dbReference type="ChEBI" id="CHEBI:33019"/>
        <dbReference type="ChEBI" id="CHEBI:57540"/>
        <dbReference type="ChEBI" id="CHEBI:58359"/>
        <dbReference type="ChEBI" id="CHEBI:58437"/>
        <dbReference type="ChEBI" id="CHEBI:456215"/>
        <dbReference type="EC" id="6.3.5.1"/>
    </reaction>
</comment>
<dbReference type="PROSITE" id="PS00920">
    <property type="entry name" value="NITRIL_CHT_1"/>
    <property type="match status" value="1"/>
</dbReference>
<evidence type="ECO:0000256" key="11">
    <source>
        <dbReference type="SAM" id="MobiDB-lite"/>
    </source>
</evidence>
<dbReference type="Pfam" id="PF02540">
    <property type="entry name" value="NAD_synthase"/>
    <property type="match status" value="1"/>
</dbReference>
<dbReference type="PANTHER" id="PTHR23090:SF9">
    <property type="entry name" value="GLUTAMINE-DEPENDENT NAD(+) SYNTHETASE"/>
    <property type="match status" value="1"/>
</dbReference>
<feature type="region of interest" description="Disordered" evidence="11">
    <location>
        <begin position="473"/>
        <end position="497"/>
    </location>
</feature>
<dbReference type="InterPro" id="IPR022310">
    <property type="entry name" value="NAD/GMP_synthase"/>
</dbReference>
<dbReference type="CDD" id="cd07570">
    <property type="entry name" value="GAT_Gln-NAD-synth"/>
    <property type="match status" value="1"/>
</dbReference>
<dbReference type="InterPro" id="IPR036526">
    <property type="entry name" value="C-N_Hydrolase_sf"/>
</dbReference>
<dbReference type="GO" id="GO:0000257">
    <property type="term" value="F:nitrilase activity"/>
    <property type="evidence" value="ECO:0007669"/>
    <property type="project" value="UniProtKB-ARBA"/>
</dbReference>
<dbReference type="PROSITE" id="PS50263">
    <property type="entry name" value="CN_HYDROLASE"/>
    <property type="match status" value="1"/>
</dbReference>
<organism evidence="13 14">
    <name type="scientific">Anaeromyxobacter diazotrophicus</name>
    <dbReference type="NCBI Taxonomy" id="2590199"/>
    <lineage>
        <taxon>Bacteria</taxon>
        <taxon>Pseudomonadati</taxon>
        <taxon>Myxococcota</taxon>
        <taxon>Myxococcia</taxon>
        <taxon>Myxococcales</taxon>
        <taxon>Cystobacterineae</taxon>
        <taxon>Anaeromyxobacteraceae</taxon>
        <taxon>Anaeromyxobacter</taxon>
    </lineage>
</organism>
<feature type="binding site" evidence="7">
    <location>
        <position position="429"/>
    </location>
    <ligand>
        <name>deamido-NAD(+)</name>
        <dbReference type="ChEBI" id="CHEBI:58437"/>
        <note>ligand shared between two neighboring subunits</note>
    </ligand>
</feature>
<comment type="pathway">
    <text evidence="1 7 8">Cofactor biosynthesis; NAD(+) biosynthesis; NAD(+) from deamido-NAD(+) (L-Gln route): step 1/1.</text>
</comment>
<evidence type="ECO:0000256" key="10">
    <source>
        <dbReference type="RuleBase" id="RU003811"/>
    </source>
</evidence>
<evidence type="ECO:0000313" key="13">
    <source>
        <dbReference type="EMBL" id="GEJ59508.1"/>
    </source>
</evidence>
<feature type="binding site" evidence="7">
    <location>
        <position position="197"/>
    </location>
    <ligand>
        <name>L-glutamine</name>
        <dbReference type="ChEBI" id="CHEBI:58359"/>
    </ligand>
</feature>
<keyword evidence="4 7" id="KW-0547">Nucleotide-binding</keyword>
<dbReference type="PANTHER" id="PTHR23090">
    <property type="entry name" value="NH 3 /GLUTAMINE-DEPENDENT NAD + SYNTHETASE"/>
    <property type="match status" value="1"/>
</dbReference>
<dbReference type="CDD" id="cd00553">
    <property type="entry name" value="NAD_synthase"/>
    <property type="match status" value="1"/>
</dbReference>
<gene>
    <name evidence="7" type="primary">nadE</name>
    <name evidence="13" type="ORF">AMYX_42490</name>
</gene>
<keyword evidence="6 7" id="KW-0520">NAD</keyword>
<dbReference type="NCBIfam" id="TIGR00552">
    <property type="entry name" value="nadE"/>
    <property type="match status" value="1"/>
</dbReference>
<dbReference type="AlphaFoldDB" id="A0A7I9VTE4"/>
<dbReference type="InterPro" id="IPR003010">
    <property type="entry name" value="C-N_Hydrolase"/>
</dbReference>
<comment type="similarity">
    <text evidence="10">Belongs to the NAD synthetase family.</text>
</comment>
<accession>A0A7I9VTE4</accession>